<dbReference type="SUPFAM" id="SSF49503">
    <property type="entry name" value="Cupredoxins"/>
    <property type="match status" value="1"/>
</dbReference>
<dbReference type="CDD" id="cd04216">
    <property type="entry name" value="Phytocyanin"/>
    <property type="match status" value="1"/>
</dbReference>
<name>A0ABD2ZKK8_9GENT</name>
<dbReference type="PROSITE" id="PS51485">
    <property type="entry name" value="PHYTOCYANIN"/>
    <property type="match status" value="1"/>
</dbReference>
<keyword evidence="6" id="KW-1185">Reference proteome</keyword>
<keyword evidence="1" id="KW-1015">Disulfide bond</keyword>
<keyword evidence="3" id="KW-0732">Signal</keyword>
<dbReference type="InterPro" id="IPR039391">
    <property type="entry name" value="Phytocyanin-like"/>
</dbReference>
<dbReference type="PANTHER" id="PTHR33021">
    <property type="entry name" value="BLUE COPPER PROTEIN"/>
    <property type="match status" value="1"/>
</dbReference>
<dbReference type="InterPro" id="IPR008972">
    <property type="entry name" value="Cupredoxin"/>
</dbReference>
<dbReference type="Proteomes" id="UP001630127">
    <property type="component" value="Unassembled WGS sequence"/>
</dbReference>
<dbReference type="Gene3D" id="2.60.40.420">
    <property type="entry name" value="Cupredoxins - blue copper proteins"/>
    <property type="match status" value="1"/>
</dbReference>
<comment type="caution">
    <text evidence="5">The sequence shown here is derived from an EMBL/GenBank/DDBJ whole genome shotgun (WGS) entry which is preliminary data.</text>
</comment>
<evidence type="ECO:0000256" key="1">
    <source>
        <dbReference type="ARBA" id="ARBA00023157"/>
    </source>
</evidence>
<evidence type="ECO:0000313" key="5">
    <source>
        <dbReference type="EMBL" id="KAL3519386.1"/>
    </source>
</evidence>
<proteinExistence type="predicted"/>
<dbReference type="EMBL" id="JBJUIK010000008">
    <property type="protein sequence ID" value="KAL3519386.1"/>
    <property type="molecule type" value="Genomic_DNA"/>
</dbReference>
<reference evidence="5 6" key="1">
    <citation type="submission" date="2024-11" db="EMBL/GenBank/DDBJ databases">
        <title>A near-complete genome assembly of Cinchona calisaya.</title>
        <authorList>
            <person name="Lian D.C."/>
            <person name="Zhao X.W."/>
            <person name="Wei L."/>
        </authorList>
    </citation>
    <scope>NUCLEOTIDE SEQUENCE [LARGE SCALE GENOMIC DNA]</scope>
    <source>
        <tissue evidence="5">Nenye</tissue>
    </source>
</reference>
<feature type="signal peptide" evidence="3">
    <location>
        <begin position="1"/>
        <end position="27"/>
    </location>
</feature>
<gene>
    <name evidence="5" type="ORF">ACH5RR_017535</name>
</gene>
<evidence type="ECO:0000259" key="4">
    <source>
        <dbReference type="PROSITE" id="PS51485"/>
    </source>
</evidence>
<dbReference type="FunFam" id="2.60.40.420:FF:000034">
    <property type="entry name" value="Cupredoxin superfamily protein"/>
    <property type="match status" value="1"/>
</dbReference>
<keyword evidence="2" id="KW-0325">Glycoprotein</keyword>
<evidence type="ECO:0000313" key="6">
    <source>
        <dbReference type="Proteomes" id="UP001630127"/>
    </source>
</evidence>
<dbReference type="PANTHER" id="PTHR33021:SF31">
    <property type="entry name" value="OS02G0720100 PROTEIN"/>
    <property type="match status" value="1"/>
</dbReference>
<dbReference type="Pfam" id="PF02298">
    <property type="entry name" value="Cu_bind_like"/>
    <property type="match status" value="1"/>
</dbReference>
<evidence type="ECO:0000256" key="2">
    <source>
        <dbReference type="ARBA" id="ARBA00023180"/>
    </source>
</evidence>
<protein>
    <recommendedName>
        <fullName evidence="4">Phytocyanin domain-containing protein</fullName>
    </recommendedName>
</protein>
<sequence length="170" mass="18721">MAQMMKKLLMTMVVVVLFSLGIGGKRAVAQVHHVVGDDKGWAPSTDLVSWFTGRVFRVGDKIWFAYPATEESIMELQTSEEFYSCDLSNPIRMYTKGLDKVSLDSEGVRFFTSGNSENCKNGLKLPVNVQPQVKNEMLAAAPTTPSASPHFTELSFTALFVALALSYMGI</sequence>
<dbReference type="InterPro" id="IPR003245">
    <property type="entry name" value="Phytocyanin_dom"/>
</dbReference>
<feature type="chain" id="PRO_5044787183" description="Phytocyanin domain-containing protein" evidence="3">
    <location>
        <begin position="28"/>
        <end position="170"/>
    </location>
</feature>
<accession>A0ABD2ZKK8</accession>
<evidence type="ECO:0000256" key="3">
    <source>
        <dbReference type="SAM" id="SignalP"/>
    </source>
</evidence>
<feature type="domain" description="Phytocyanin" evidence="4">
    <location>
        <begin position="31"/>
        <end position="131"/>
    </location>
</feature>
<dbReference type="AlphaFoldDB" id="A0ABD2ZKK8"/>
<organism evidence="5 6">
    <name type="scientific">Cinchona calisaya</name>
    <dbReference type="NCBI Taxonomy" id="153742"/>
    <lineage>
        <taxon>Eukaryota</taxon>
        <taxon>Viridiplantae</taxon>
        <taxon>Streptophyta</taxon>
        <taxon>Embryophyta</taxon>
        <taxon>Tracheophyta</taxon>
        <taxon>Spermatophyta</taxon>
        <taxon>Magnoliopsida</taxon>
        <taxon>eudicotyledons</taxon>
        <taxon>Gunneridae</taxon>
        <taxon>Pentapetalae</taxon>
        <taxon>asterids</taxon>
        <taxon>lamiids</taxon>
        <taxon>Gentianales</taxon>
        <taxon>Rubiaceae</taxon>
        <taxon>Cinchonoideae</taxon>
        <taxon>Cinchoneae</taxon>
        <taxon>Cinchona</taxon>
    </lineage>
</organism>